<protein>
    <submittedName>
        <fullName evidence="2">Uncharacterized protein</fullName>
    </submittedName>
</protein>
<comment type="caution">
    <text evidence="2">The sequence shown here is derived from an EMBL/GenBank/DDBJ whole genome shotgun (WGS) entry which is preliminary data.</text>
</comment>
<feature type="non-terminal residue" evidence="2">
    <location>
        <position position="1"/>
    </location>
</feature>
<organism evidence="2 3">
    <name type="scientific">Symbiodinium necroappetens</name>
    <dbReference type="NCBI Taxonomy" id="1628268"/>
    <lineage>
        <taxon>Eukaryota</taxon>
        <taxon>Sar</taxon>
        <taxon>Alveolata</taxon>
        <taxon>Dinophyceae</taxon>
        <taxon>Suessiales</taxon>
        <taxon>Symbiodiniaceae</taxon>
        <taxon>Symbiodinium</taxon>
    </lineage>
</organism>
<keyword evidence="3" id="KW-1185">Reference proteome</keyword>
<reference evidence="2" key="1">
    <citation type="submission" date="2021-02" db="EMBL/GenBank/DDBJ databases">
        <authorList>
            <person name="Dougan E. K."/>
            <person name="Rhodes N."/>
            <person name="Thang M."/>
            <person name="Chan C."/>
        </authorList>
    </citation>
    <scope>NUCLEOTIDE SEQUENCE</scope>
</reference>
<dbReference type="EMBL" id="CAJNJA010016146">
    <property type="protein sequence ID" value="CAE7375369.1"/>
    <property type="molecule type" value="Genomic_DNA"/>
</dbReference>
<evidence type="ECO:0000256" key="1">
    <source>
        <dbReference type="SAM" id="MobiDB-lite"/>
    </source>
</evidence>
<accession>A0A812QD11</accession>
<feature type="region of interest" description="Disordered" evidence="1">
    <location>
        <begin position="107"/>
        <end position="149"/>
    </location>
</feature>
<dbReference type="Proteomes" id="UP000601435">
    <property type="component" value="Unassembled WGS sequence"/>
</dbReference>
<evidence type="ECO:0000313" key="2">
    <source>
        <dbReference type="EMBL" id="CAE7375369.1"/>
    </source>
</evidence>
<evidence type="ECO:0000313" key="3">
    <source>
        <dbReference type="Proteomes" id="UP000601435"/>
    </source>
</evidence>
<name>A0A812QD11_9DINO</name>
<gene>
    <name evidence="2" type="ORF">SNEC2469_LOCUS10119</name>
</gene>
<sequence length="149" mass="15752">ADRGALHSHLFPARPSRVESRTAGLPLEHRVQRGASGASAGSLQRAVGVDTAKRLQGYLLPLGRLLGSAALLLAADEREHVQDAAILGDGRGIQHFALLRCPVDSPRSASHQLGDPSGQHALPHDRLRRPPAALPCLGSGPSLNRRLLT</sequence>
<feature type="non-terminal residue" evidence="2">
    <location>
        <position position="149"/>
    </location>
</feature>
<proteinExistence type="predicted"/>
<dbReference type="OrthoDB" id="10342271at2759"/>
<dbReference type="AlphaFoldDB" id="A0A812QD11"/>